<dbReference type="InterPro" id="IPR002934">
    <property type="entry name" value="Polymerase_NTP_transf_dom"/>
</dbReference>
<evidence type="ECO:0000313" key="2">
    <source>
        <dbReference type="EMBL" id="XFO69165.1"/>
    </source>
</evidence>
<dbReference type="CDD" id="cd05403">
    <property type="entry name" value="NT_KNTase_like"/>
    <property type="match status" value="1"/>
</dbReference>
<dbReference type="Proteomes" id="UP000216752">
    <property type="component" value="Chromosome"/>
</dbReference>
<dbReference type="SUPFAM" id="SSF81301">
    <property type="entry name" value="Nucleotidyltransferase"/>
    <property type="match status" value="1"/>
</dbReference>
<dbReference type="InterPro" id="IPR052548">
    <property type="entry name" value="Type_VII_TA_antitoxin"/>
</dbReference>
<sequence length="118" mass="13762">MTVATDKDGIVSVIMNEIVFEMQAMFGQALRQVILFGSYARGEQEEYSDMDVMVLVDLTDEEIKKYDDKFVDIMCSLSMRYGVLPTIIGKDYEHFNHWMPYLPFYRNVKNEGINFYAS</sequence>
<evidence type="ECO:0000313" key="3">
    <source>
        <dbReference type="Proteomes" id="UP000216752"/>
    </source>
</evidence>
<feature type="domain" description="Polymerase nucleotidyl transferase" evidence="1">
    <location>
        <begin position="21"/>
        <end position="68"/>
    </location>
</feature>
<dbReference type="InterPro" id="IPR043519">
    <property type="entry name" value="NT_sf"/>
</dbReference>
<reference evidence="2" key="1">
    <citation type="submission" date="2024-05" db="EMBL/GenBank/DDBJ databases">
        <title>Isolation and characterization of Sporomusa carbonis sp. nov., a carboxydotrophic hydrogenogen in the genus of Sporomusa isolated from a charcoal burning pile.</title>
        <authorList>
            <person name="Boeer T."/>
            <person name="Rosenbaum F."/>
            <person name="Eysell L."/>
            <person name="Mueller V."/>
            <person name="Daniel R."/>
            <person name="Poehlein A."/>
        </authorList>
    </citation>
    <scope>NUCLEOTIDE SEQUENCE [LARGE SCALE GENOMIC DNA]</scope>
    <source>
        <strain evidence="2">DSM 10669</strain>
    </source>
</reference>
<dbReference type="PANTHER" id="PTHR33933:SF1">
    <property type="entry name" value="PROTEIN ADENYLYLTRANSFERASE MNTA-RELATED"/>
    <property type="match status" value="1"/>
</dbReference>
<dbReference type="Gene3D" id="3.30.460.10">
    <property type="entry name" value="Beta Polymerase, domain 2"/>
    <property type="match status" value="1"/>
</dbReference>
<dbReference type="PANTHER" id="PTHR33933">
    <property type="entry name" value="NUCLEOTIDYLTRANSFERASE"/>
    <property type="match status" value="1"/>
</dbReference>
<name>A0ABZ3IUA8_9FIRM</name>
<evidence type="ECO:0000259" key="1">
    <source>
        <dbReference type="Pfam" id="PF01909"/>
    </source>
</evidence>
<accession>A0ABZ3IUA8</accession>
<proteinExistence type="predicted"/>
<keyword evidence="3" id="KW-1185">Reference proteome</keyword>
<dbReference type="Pfam" id="PF01909">
    <property type="entry name" value="NTP_transf_2"/>
    <property type="match status" value="1"/>
</dbReference>
<dbReference type="RefSeq" id="WP_169717731.1">
    <property type="nucleotide sequence ID" value="NZ_CP155573.1"/>
</dbReference>
<gene>
    <name evidence="2" type="ORF">SPSIL_053950</name>
</gene>
<dbReference type="EMBL" id="CP155573">
    <property type="protein sequence ID" value="XFO69165.1"/>
    <property type="molecule type" value="Genomic_DNA"/>
</dbReference>
<protein>
    <recommendedName>
        <fullName evidence="1">Polymerase nucleotidyl transferase domain-containing protein</fullName>
    </recommendedName>
</protein>
<organism evidence="2 3">
    <name type="scientific">Sporomusa silvacetica DSM 10669</name>
    <dbReference type="NCBI Taxonomy" id="1123289"/>
    <lineage>
        <taxon>Bacteria</taxon>
        <taxon>Bacillati</taxon>
        <taxon>Bacillota</taxon>
        <taxon>Negativicutes</taxon>
        <taxon>Selenomonadales</taxon>
        <taxon>Sporomusaceae</taxon>
        <taxon>Sporomusa</taxon>
    </lineage>
</organism>